<dbReference type="GO" id="GO:0000184">
    <property type="term" value="P:nuclear-transcribed mRNA catabolic process, nonsense-mediated decay"/>
    <property type="evidence" value="ECO:0007669"/>
    <property type="project" value="TreeGrafter"/>
</dbReference>
<dbReference type="STRING" id="1076872.G8ZX36"/>
<dbReference type="Proteomes" id="UP000005627">
    <property type="component" value="Chromosome 6"/>
</dbReference>
<evidence type="ECO:0000313" key="6">
    <source>
        <dbReference type="Proteomes" id="UP000005627"/>
    </source>
</evidence>
<dbReference type="GO" id="GO:0003724">
    <property type="term" value="F:RNA helicase activity"/>
    <property type="evidence" value="ECO:0007669"/>
    <property type="project" value="TreeGrafter"/>
</dbReference>
<feature type="compositionally biased region" description="Polar residues" evidence="2">
    <location>
        <begin position="244"/>
        <end position="265"/>
    </location>
</feature>
<dbReference type="Pfam" id="PF13086">
    <property type="entry name" value="AAA_11"/>
    <property type="match status" value="1"/>
</dbReference>
<dbReference type="GO" id="GO:0010494">
    <property type="term" value="C:cytoplasmic stress granule"/>
    <property type="evidence" value="ECO:0007669"/>
    <property type="project" value="EnsemblFungi"/>
</dbReference>
<dbReference type="Pfam" id="PF13087">
    <property type="entry name" value="AAA_12"/>
    <property type="match status" value="1"/>
</dbReference>
<dbReference type="InterPro" id="IPR045055">
    <property type="entry name" value="DNA2/NAM7-like"/>
</dbReference>
<dbReference type="PANTHER" id="PTHR10887:SF317">
    <property type="entry name" value="ATP-DEPENDENT RNA HELICASE ECM32-RELATED"/>
    <property type="match status" value="1"/>
</dbReference>
<reference evidence="5 6" key="1">
    <citation type="journal article" date="2011" name="Proc. Natl. Acad. Sci. U.S.A.">
        <title>Evolutionary erosion of yeast sex chromosomes by mating-type switching accidents.</title>
        <authorList>
            <person name="Gordon J.L."/>
            <person name="Armisen D."/>
            <person name="Proux-Wera E."/>
            <person name="Oheigeartaigh S.S."/>
            <person name="Byrne K.P."/>
            <person name="Wolfe K.H."/>
        </authorList>
    </citation>
    <scope>NUCLEOTIDE SEQUENCE [LARGE SCALE GENOMIC DNA]</scope>
    <source>
        <strain evidence="6">ATCC 10662 / CBS 1146 / NBRC 0425 / NCYC 2629 / NRRL Y-866</strain>
    </source>
</reference>
<name>G8ZX36_TORDE</name>
<gene>
    <name evidence="5" type="primary">TDEL0F03690</name>
    <name evidence="5" type="ORF">TDEL_0F03690</name>
</gene>
<feature type="region of interest" description="Disordered" evidence="2">
    <location>
        <begin position="163"/>
        <end position="194"/>
    </location>
</feature>
<dbReference type="PANTHER" id="PTHR10887">
    <property type="entry name" value="DNA2/NAM7 HELICASE FAMILY"/>
    <property type="match status" value="1"/>
</dbReference>
<dbReference type="FunCoup" id="G8ZX36">
    <property type="interactions" value="53"/>
</dbReference>
<dbReference type="AlphaFoldDB" id="G8ZX36"/>
<dbReference type="InParanoid" id="G8ZX36"/>
<feature type="region of interest" description="Disordered" evidence="2">
    <location>
        <begin position="224"/>
        <end position="423"/>
    </location>
</feature>
<dbReference type="HOGENOM" id="CLU_010015_0_0_1"/>
<dbReference type="Gene3D" id="3.40.50.300">
    <property type="entry name" value="P-loop containing nucleotide triphosphate hydrolases"/>
    <property type="match status" value="2"/>
</dbReference>
<keyword evidence="1" id="KW-0547">Nucleotide-binding</keyword>
<dbReference type="GO" id="GO:0006449">
    <property type="term" value="P:regulation of translational termination"/>
    <property type="evidence" value="ECO:0007669"/>
    <property type="project" value="EnsemblFungi"/>
</dbReference>
<dbReference type="InterPro" id="IPR047187">
    <property type="entry name" value="SF1_C_Upf1"/>
</dbReference>
<evidence type="ECO:0000313" key="5">
    <source>
        <dbReference type="EMBL" id="CCE93180.1"/>
    </source>
</evidence>
<dbReference type="SUPFAM" id="SSF52540">
    <property type="entry name" value="P-loop containing nucleoside triphosphate hydrolases"/>
    <property type="match status" value="1"/>
</dbReference>
<protein>
    <recommendedName>
        <fullName evidence="7">AAA+ ATPase domain-containing protein</fullName>
    </recommendedName>
</protein>
<evidence type="ECO:0000256" key="1">
    <source>
        <dbReference type="ARBA" id="ARBA00022806"/>
    </source>
</evidence>
<keyword evidence="1" id="KW-0067">ATP-binding</keyword>
<organism evidence="5 6">
    <name type="scientific">Torulaspora delbrueckii</name>
    <name type="common">Yeast</name>
    <name type="synonym">Candida colliculosa</name>
    <dbReference type="NCBI Taxonomy" id="4950"/>
    <lineage>
        <taxon>Eukaryota</taxon>
        <taxon>Fungi</taxon>
        <taxon>Dikarya</taxon>
        <taxon>Ascomycota</taxon>
        <taxon>Saccharomycotina</taxon>
        <taxon>Saccharomycetes</taxon>
        <taxon>Saccharomycetales</taxon>
        <taxon>Saccharomycetaceae</taxon>
        <taxon>Torulaspora</taxon>
    </lineage>
</organism>
<dbReference type="EMBL" id="HE616747">
    <property type="protein sequence ID" value="CCE93180.1"/>
    <property type="molecule type" value="Genomic_DNA"/>
</dbReference>
<dbReference type="RefSeq" id="XP_003682391.1">
    <property type="nucleotide sequence ID" value="XM_003682343.1"/>
</dbReference>
<keyword evidence="1" id="KW-0378">Hydrolase</keyword>
<dbReference type="InterPro" id="IPR027417">
    <property type="entry name" value="P-loop_NTPase"/>
</dbReference>
<feature type="compositionally biased region" description="Polar residues" evidence="2">
    <location>
        <begin position="317"/>
        <end position="335"/>
    </location>
</feature>
<feature type="compositionally biased region" description="Basic and acidic residues" evidence="2">
    <location>
        <begin position="179"/>
        <end position="194"/>
    </location>
</feature>
<accession>G8ZX36</accession>
<feature type="compositionally biased region" description="Basic residues" evidence="2">
    <location>
        <begin position="163"/>
        <end position="178"/>
    </location>
</feature>
<proteinExistence type="predicted"/>
<feature type="domain" description="DNA2/NAM7 helicase-like C-terminal" evidence="4">
    <location>
        <begin position="824"/>
        <end position="1052"/>
    </location>
</feature>
<dbReference type="GO" id="GO:0003678">
    <property type="term" value="F:DNA helicase activity"/>
    <property type="evidence" value="ECO:0007669"/>
    <property type="project" value="EnsemblFungi"/>
</dbReference>
<sequence length="1082" mass="121919">MSMFQCMTCMETLDGDAMIKHLSSTRHKTIIDAFREEEVKCEECQDKNIHQLQIIRIGGEDMSLLCNSCLGKEYVAADRPSTCYSLANGSLLKFWNSYLKIRDCSCESCGSEAHLNVNETKKVLCNKCLSDLPAQKASSFISEDSGRFLYLYLGIKEPSNAKTFKKKGGRKVGRGRGAKKPEKGGKPREKKPLTVHEQIAKKAYEIKKQNNVIESDSNTSLRSFKGLKASTTDSPSKGEKRFGSAQTANKPRTRSSGPPSVQKTKSGIADKSRNSPRPANTQKSKPGIASKSRIDSSKPANTQKTKSGIPKADSPVPANTQKSQLGSGKRVSSSEPRPKFGASKREGSLAARKGASDSKPRTTRLNIKEEKSNKSQTNGKKSGRASKLQDDRKSVPSSKLPVDKVTEKGPQTAENGTEEFEEGEPIQRFTKYVPKMQYPDLETYFNEYSYALFLEQRLENDFLHDFQIVWPKNQQEISFVVTMKMKNNPELDKLLPPNLAKLGRLPFVNKQPLILSKRDESQVWYAYVKETATKRDVLTVLLELYPWNRSKLPVKSANDAFKILPCSAQVSRIFFAMTRTKNPKFIDLILGQKPIRQINFQNRLEFSKDTFNDSQKSAIQHVLNNSVTILQGPPGTGKTSTIEEIILQMIKNFHSFPILCVAASNIAIDNIAEKFMVNRPDIKILRIVSEGKEAQYNNEHPLGKICLHNIVYDQMPPDMKENIAKLRSGRSKDVSKNQFSKLLTQQNNISDRHVLQAQILFTTNIAAGGRQLKAIQELPVVIMDESTQSSEASTLVPLSLPGIRTFVFVGDEKQLSSFSNIPQLEMSLFERVLLNGCYKKPHMLDTQYRMHPQISEFPIKKFYQGELKNGVTEEQKSWESIKYPLYYYHCNEGPESKVFNRQRGMSGFTYNNRHECDAILKVIYKLIMDKGVKNDQIGVITPYSAQRDLISETLVNDDVVNPAKIAMEQELDEADLLDAGIGRSNGKKNTINIINGVYVATIDSFQGHEKEFVIFSCVRNNKENRIGFASDKKRMNVALTRAKNGLVLVGNSEVFRKGDSLWKDYIEYLEEKSLIFQDLDTY</sequence>
<feature type="domain" description="DNA2/NAM7 helicase helicase" evidence="3">
    <location>
        <begin position="611"/>
        <end position="734"/>
    </location>
</feature>
<dbReference type="OrthoDB" id="6513042at2759"/>
<dbReference type="GeneID" id="11501775"/>
<keyword evidence="6" id="KW-1185">Reference proteome</keyword>
<evidence type="ECO:0000259" key="4">
    <source>
        <dbReference type="Pfam" id="PF13087"/>
    </source>
</evidence>
<keyword evidence="1" id="KW-0347">Helicase</keyword>
<dbReference type="InterPro" id="IPR041677">
    <property type="entry name" value="DNA2/NAM7_AAA_11"/>
</dbReference>
<evidence type="ECO:0000256" key="2">
    <source>
        <dbReference type="SAM" id="MobiDB-lite"/>
    </source>
</evidence>
<dbReference type="InterPro" id="IPR041679">
    <property type="entry name" value="DNA2/NAM7-like_C"/>
</dbReference>
<dbReference type="FunFam" id="3.40.50.300:FF:002019">
    <property type="entry name" value="DNA helicase I"/>
    <property type="match status" value="1"/>
</dbReference>
<feature type="compositionally biased region" description="Basic and acidic residues" evidence="2">
    <location>
        <begin position="354"/>
        <end position="373"/>
    </location>
</feature>
<feature type="compositionally biased region" description="Polar residues" evidence="2">
    <location>
        <begin position="275"/>
        <end position="284"/>
    </location>
</feature>
<evidence type="ECO:0008006" key="7">
    <source>
        <dbReference type="Google" id="ProtNLM"/>
    </source>
</evidence>
<dbReference type="KEGG" id="tdl:TDEL_0F03690"/>
<dbReference type="eggNOG" id="KOG1802">
    <property type="taxonomic scope" value="Eukaryota"/>
</dbReference>
<evidence type="ECO:0000259" key="3">
    <source>
        <dbReference type="Pfam" id="PF13086"/>
    </source>
</evidence>
<dbReference type="CDD" id="cd18808">
    <property type="entry name" value="SF1_C_Upf1"/>
    <property type="match status" value="1"/>
</dbReference>
<dbReference type="FunFam" id="3.40.50.300:FF:001247">
    <property type="entry name" value="Erythrocyte membrane-associated antigen"/>
    <property type="match status" value="1"/>
</dbReference>